<name>A0A564ZYE8_PLAVI</name>
<dbReference type="VEuPathDB" id="PlasmoDB:PVW1_110039100"/>
<feature type="compositionally biased region" description="Low complexity" evidence="1">
    <location>
        <begin position="53"/>
        <end position="66"/>
    </location>
</feature>
<feature type="domain" description="COG4 transport protein middle alpha-helical bundle" evidence="2">
    <location>
        <begin position="540"/>
        <end position="722"/>
    </location>
</feature>
<accession>A0A564ZYE8</accession>
<feature type="domain" description="Conserved oligomeric Golgi complex subunit 4 C-terminal" evidence="3">
    <location>
        <begin position="946"/>
        <end position="1114"/>
    </location>
</feature>
<dbReference type="OrthoDB" id="47059at2759"/>
<dbReference type="PANTHER" id="PTHR24016">
    <property type="entry name" value="CONSERVED OLIGOMERIC GOLGI COMPLEX SUBUNIT 4"/>
    <property type="match status" value="1"/>
</dbReference>
<dbReference type="Pfam" id="PF20662">
    <property type="entry name" value="COG4_C"/>
    <property type="match status" value="1"/>
</dbReference>
<feature type="region of interest" description="Disordered" evidence="1">
    <location>
        <begin position="332"/>
        <end position="426"/>
    </location>
</feature>
<feature type="compositionally biased region" description="Basic and acidic residues" evidence="1">
    <location>
        <begin position="910"/>
        <end position="921"/>
    </location>
</feature>
<feature type="compositionally biased region" description="Acidic residues" evidence="1">
    <location>
        <begin position="368"/>
        <end position="410"/>
    </location>
</feature>
<feature type="region of interest" description="Disordered" evidence="1">
    <location>
        <begin position="782"/>
        <end position="836"/>
    </location>
</feature>
<evidence type="ECO:0000313" key="5">
    <source>
        <dbReference type="Proteomes" id="UP000220605"/>
    </source>
</evidence>
<dbReference type="VEuPathDB" id="PlasmoDB:PVX_113925"/>
<feature type="region of interest" description="Disordered" evidence="1">
    <location>
        <begin position="1"/>
        <end position="75"/>
    </location>
</feature>
<sequence>MTGKSLSSGESSESDEWGGHLHGSQWKGHIGGNQWKGHLDSAKRSEPDEDTLDSCSSSGSHDSQGQRTERDEESNIKRINQYIEKLDILRNKCDLKIKLNQQKEKENLVSNIDNINTQVKKHLLFKRRINKINSSLREKCNYDAFSQMERIYKTISDVNSSYEYTTLKIQLQDYIRQVEGCVRRNYLDAIEPLNQFLQVRRCLYRYGRSGLLPLGGSAPGHAYRAKGAAILLSGEEVVIESDIISYAQQRERQLLEDPPEQHQDALPHSHAQVQAYAQICQTDEENIKLLNAYYEHVRGLIEEEICECVKVKDVDGARAKVGLYLSIFRRGGVKKTHSEQREKRRDSSEGGGEQSGEESHDEASDGGNPDDEGDGCNPDDEGDGCNPDEEGDGSNPDEEGDGSNPDEEGDGGNPGEEGEARSHSGDRAALEDQLLHFEEYLFVCRVAMKLLELEVEKQLDLLTRQVVSTEDSVYVECIKGTYTCLYRHNAFLEKLLGDHIVYIIYNRKAELIFNKVVKAICSNFYSQAELLRIDNYNELTKLDKNVEMLSLLCYNFQNIKKFLHELGEDKFRKLHFMFNLASCINKEIFSEQSGLFKNLPYVKCIHDCLCSYIDYEVMFTRHCIDKAFVLTDDIMLFLIDEEKSKGKNAINFYENMANFEHLMMNSSSSNEYTSTLLDDAFFIFQKSVCRSINMNDINTMCVLVNHIILFIGSTLRNYLNENLKTSKSIYAAFIHDVANLKPFSFRALLGSIDETNYVDEGQGNNRTVALAQNFVSSLSYVRSEAPEGGPGRGDFASGGDNSARGAASRNSSVRGDHPSRGGEARGKGNASGNGGAANSGIYEYLTAEHRESLFNPLSERKNMESQTINSKFSYPHCVNNIDSCHQYIQNFKQFIHGYFVDRFLGDETGDGEKQKRGEGQTERQSQAERQSQTERQSQNHLLMFTNSFANYDGLLSDFSKMSVENCKNLLNILKVHFVGQLVVIESVSFDITSEQYAYYQLNDPYINGLVSRMKLIAYHISLYFNQNIFHICVGLLAEKICKYIERIVRTKKFSLYGCVQLDNDIRNLMLFFTSLTSISVKKEFAKLLEICELLNISDLQDFKDFYEENKNHLSAGEVQDIISMRNDISEELLGAIKLYMNLGAP</sequence>
<dbReference type="InterPro" id="IPR013167">
    <property type="entry name" value="COG4_M"/>
</dbReference>
<dbReference type="Pfam" id="PF08318">
    <property type="entry name" value="COG4_m"/>
    <property type="match status" value="1"/>
</dbReference>
<feature type="region of interest" description="Disordered" evidence="1">
    <location>
        <begin position="909"/>
        <end position="936"/>
    </location>
</feature>
<dbReference type="VEuPathDB" id="PlasmoDB:PVPAM_110037800"/>
<feature type="compositionally biased region" description="Basic and acidic residues" evidence="1">
    <location>
        <begin position="336"/>
        <end position="348"/>
    </location>
</feature>
<dbReference type="PANTHER" id="PTHR24016:SF0">
    <property type="entry name" value="CONSERVED OLIGOMERIC GOLGI COMPLEX SUBUNIT 4"/>
    <property type="match status" value="1"/>
</dbReference>
<organism evidence="4 5">
    <name type="scientific">Plasmodium vivax</name>
    <name type="common">malaria parasite P. vivax</name>
    <dbReference type="NCBI Taxonomy" id="5855"/>
    <lineage>
        <taxon>Eukaryota</taxon>
        <taxon>Sar</taxon>
        <taxon>Alveolata</taxon>
        <taxon>Apicomplexa</taxon>
        <taxon>Aconoidasida</taxon>
        <taxon>Haemosporida</taxon>
        <taxon>Plasmodiidae</taxon>
        <taxon>Plasmodium</taxon>
        <taxon>Plasmodium (Plasmodium)</taxon>
    </lineage>
</organism>
<evidence type="ECO:0000313" key="4">
    <source>
        <dbReference type="EMBL" id="VUZ97079.1"/>
    </source>
</evidence>
<feature type="compositionally biased region" description="Low complexity" evidence="1">
    <location>
        <begin position="1"/>
        <end position="11"/>
    </location>
</feature>
<proteinExistence type="predicted"/>
<dbReference type="EMBL" id="LT635622">
    <property type="protein sequence ID" value="VUZ97079.1"/>
    <property type="molecule type" value="Genomic_DNA"/>
</dbReference>
<evidence type="ECO:0000259" key="3">
    <source>
        <dbReference type="Pfam" id="PF20662"/>
    </source>
</evidence>
<dbReference type="Proteomes" id="UP000220605">
    <property type="component" value="Chromosome 11"/>
</dbReference>
<feature type="compositionally biased region" description="Low complexity" evidence="1">
    <location>
        <begin position="801"/>
        <end position="813"/>
    </location>
</feature>
<feature type="compositionally biased region" description="Basic and acidic residues" evidence="1">
    <location>
        <begin position="814"/>
        <end position="826"/>
    </location>
</feature>
<dbReference type="VEuPathDB" id="PlasmoDB:PVP01_1133300"/>
<dbReference type="Gene3D" id="1.20.58.1970">
    <property type="match status" value="1"/>
</dbReference>
<evidence type="ECO:0000259" key="2">
    <source>
        <dbReference type="Pfam" id="PF08318"/>
    </source>
</evidence>
<protein>
    <submittedName>
        <fullName evidence="4">Conserved oligomeric Golgi complex subunit 4, putative</fullName>
    </submittedName>
</protein>
<dbReference type="AlphaFoldDB" id="A0A564ZYE8"/>
<feature type="compositionally biased region" description="Polar residues" evidence="1">
    <location>
        <begin position="922"/>
        <end position="936"/>
    </location>
</feature>
<evidence type="ECO:0000256" key="1">
    <source>
        <dbReference type="SAM" id="MobiDB-lite"/>
    </source>
</evidence>
<dbReference type="InterPro" id="IPR048682">
    <property type="entry name" value="COG4"/>
</dbReference>
<reference evidence="5" key="1">
    <citation type="submission" date="2016-07" db="EMBL/GenBank/DDBJ databases">
        <authorList>
            <consortium name="Pathogen Informatics"/>
        </authorList>
    </citation>
    <scope>NUCLEOTIDE SEQUENCE [LARGE SCALE GENOMIC DNA]</scope>
</reference>
<dbReference type="InterPro" id="IPR048684">
    <property type="entry name" value="COG4_C"/>
</dbReference>
<gene>
    <name evidence="4" type="ORF">PVP01_1133300</name>
</gene>
<feature type="compositionally biased region" description="Basic and acidic residues" evidence="1">
    <location>
        <begin position="37"/>
        <end position="46"/>
    </location>
</feature>